<evidence type="ECO:0000256" key="1">
    <source>
        <dbReference type="SAM" id="MobiDB-lite"/>
    </source>
</evidence>
<accession>A0A8T3CF18</accession>
<dbReference type="EMBL" id="JAGYWB010000001">
    <property type="protein sequence ID" value="KAI0531299.1"/>
    <property type="molecule type" value="Genomic_DNA"/>
</dbReference>
<gene>
    <name evidence="3" type="ORF">KFK09_000852</name>
    <name evidence="2" type="ORF">KFK09_011868</name>
</gene>
<dbReference type="Proteomes" id="UP000829196">
    <property type="component" value="Unassembled WGS sequence"/>
</dbReference>
<evidence type="ECO:0000313" key="3">
    <source>
        <dbReference type="EMBL" id="KAI0531299.1"/>
    </source>
</evidence>
<feature type="compositionally biased region" description="Basic and acidic residues" evidence="1">
    <location>
        <begin position="27"/>
        <end position="41"/>
    </location>
</feature>
<protein>
    <submittedName>
        <fullName evidence="3">Uncharacterized protein</fullName>
    </submittedName>
</protein>
<name>A0A8T3CF18_DENNO</name>
<dbReference type="AlphaFoldDB" id="A0A8T3CF18"/>
<feature type="compositionally biased region" description="Basic and acidic residues" evidence="1">
    <location>
        <begin position="70"/>
        <end position="79"/>
    </location>
</feature>
<reference evidence="3" key="1">
    <citation type="journal article" date="2022" name="Front. Genet.">
        <title>Chromosome-Scale Assembly of the Dendrobium nobile Genome Provides Insights Into the Molecular Mechanism of the Biosynthesis of the Medicinal Active Ingredient of Dendrobium.</title>
        <authorList>
            <person name="Xu Q."/>
            <person name="Niu S.-C."/>
            <person name="Li K.-L."/>
            <person name="Zheng P.-J."/>
            <person name="Zhang X.-J."/>
            <person name="Jia Y."/>
            <person name="Liu Y."/>
            <person name="Niu Y.-X."/>
            <person name="Yu L.-H."/>
            <person name="Chen D.-F."/>
            <person name="Zhang G.-Q."/>
        </authorList>
    </citation>
    <scope>NUCLEOTIDE SEQUENCE</scope>
    <source>
        <tissue evidence="3">Leaf</tissue>
    </source>
</reference>
<dbReference type="EMBL" id="JAGYWB010000009">
    <property type="protein sequence ID" value="KAI0511243.1"/>
    <property type="molecule type" value="Genomic_DNA"/>
</dbReference>
<evidence type="ECO:0000313" key="4">
    <source>
        <dbReference type="Proteomes" id="UP000829196"/>
    </source>
</evidence>
<sequence length="134" mass="14066">METLEMAPVSAWAASGESLLASAGVHDPEKWAAARGREKSNEGAGARASVSPGLCEPEGDGIRRRRALRVPREPARDEGDPTSGGRTGFGPEISEWGDREESFGHSLAKTESGRGRGSAAREKGRVSLLLGSPN</sequence>
<feature type="compositionally biased region" description="Basic and acidic residues" evidence="1">
    <location>
        <begin position="111"/>
        <end position="125"/>
    </location>
</feature>
<comment type="caution">
    <text evidence="3">The sequence shown here is derived from an EMBL/GenBank/DDBJ whole genome shotgun (WGS) entry which is preliminary data.</text>
</comment>
<feature type="region of interest" description="Disordered" evidence="1">
    <location>
        <begin position="27"/>
        <end position="134"/>
    </location>
</feature>
<organism evidence="3 4">
    <name type="scientific">Dendrobium nobile</name>
    <name type="common">Orchid</name>
    <dbReference type="NCBI Taxonomy" id="94219"/>
    <lineage>
        <taxon>Eukaryota</taxon>
        <taxon>Viridiplantae</taxon>
        <taxon>Streptophyta</taxon>
        <taxon>Embryophyta</taxon>
        <taxon>Tracheophyta</taxon>
        <taxon>Spermatophyta</taxon>
        <taxon>Magnoliopsida</taxon>
        <taxon>Liliopsida</taxon>
        <taxon>Asparagales</taxon>
        <taxon>Orchidaceae</taxon>
        <taxon>Epidendroideae</taxon>
        <taxon>Malaxideae</taxon>
        <taxon>Dendrobiinae</taxon>
        <taxon>Dendrobium</taxon>
    </lineage>
</organism>
<evidence type="ECO:0000313" key="2">
    <source>
        <dbReference type="EMBL" id="KAI0511243.1"/>
    </source>
</evidence>
<keyword evidence="4" id="KW-1185">Reference proteome</keyword>
<proteinExistence type="predicted"/>